<dbReference type="STRING" id="94237.ENSMMOP00000010310"/>
<accession>A0A3Q4AZB5</accession>
<dbReference type="PANTHER" id="PTHR12751:SF5">
    <property type="entry name" value="PHOSPHATASE AND ACTIN REGULATOR 2"/>
    <property type="match status" value="1"/>
</dbReference>
<keyword evidence="5" id="KW-1185">Reference proteome</keyword>
<comment type="similarity">
    <text evidence="1">Belongs to the phosphatase and actin regulator family.</text>
</comment>
<reference evidence="4" key="1">
    <citation type="submission" date="2025-08" db="UniProtKB">
        <authorList>
            <consortium name="Ensembl"/>
        </authorList>
    </citation>
    <scope>IDENTIFICATION</scope>
</reference>
<dbReference type="InterPro" id="IPR004018">
    <property type="entry name" value="RPEL_repeat"/>
</dbReference>
<dbReference type="PANTHER" id="PTHR12751">
    <property type="entry name" value="PHOSPHATASE AND ACTIN REGULATOR PHACTR"/>
    <property type="match status" value="1"/>
</dbReference>
<dbReference type="Pfam" id="PF02755">
    <property type="entry name" value="RPEL"/>
    <property type="match status" value="1"/>
</dbReference>
<dbReference type="AlphaFoldDB" id="A0A3Q4AZB5"/>
<evidence type="ECO:0008006" key="6">
    <source>
        <dbReference type="Google" id="ProtNLM"/>
    </source>
</evidence>
<keyword evidence="2" id="KW-0677">Repeat</keyword>
<dbReference type="Ensembl" id="ENSMMOT00000010490.1">
    <property type="protein sequence ID" value="ENSMMOP00000010310.1"/>
    <property type="gene ID" value="ENSMMOG00000007959.1"/>
</dbReference>
<evidence type="ECO:0000256" key="2">
    <source>
        <dbReference type="ARBA" id="ARBA00022737"/>
    </source>
</evidence>
<dbReference type="GO" id="GO:0003779">
    <property type="term" value="F:actin binding"/>
    <property type="evidence" value="ECO:0007669"/>
    <property type="project" value="UniProtKB-KW"/>
</dbReference>
<organism evidence="4 5">
    <name type="scientific">Mola mola</name>
    <name type="common">Ocean sunfish</name>
    <name type="synonym">Tetraodon mola</name>
    <dbReference type="NCBI Taxonomy" id="94237"/>
    <lineage>
        <taxon>Eukaryota</taxon>
        <taxon>Metazoa</taxon>
        <taxon>Chordata</taxon>
        <taxon>Craniata</taxon>
        <taxon>Vertebrata</taxon>
        <taxon>Euteleostomi</taxon>
        <taxon>Actinopterygii</taxon>
        <taxon>Neopterygii</taxon>
        <taxon>Teleostei</taxon>
        <taxon>Neoteleostei</taxon>
        <taxon>Acanthomorphata</taxon>
        <taxon>Eupercaria</taxon>
        <taxon>Tetraodontiformes</taxon>
        <taxon>Molidae</taxon>
        <taxon>Mola</taxon>
    </lineage>
</organism>
<evidence type="ECO:0000313" key="5">
    <source>
        <dbReference type="Proteomes" id="UP000261620"/>
    </source>
</evidence>
<keyword evidence="3" id="KW-0009">Actin-binding</keyword>
<dbReference type="Proteomes" id="UP000261620">
    <property type="component" value="Unplaced"/>
</dbReference>
<evidence type="ECO:0000256" key="1">
    <source>
        <dbReference type="ARBA" id="ARBA00009795"/>
    </source>
</evidence>
<evidence type="ECO:0000313" key="4">
    <source>
        <dbReference type="Ensembl" id="ENSMMOP00000010310.1"/>
    </source>
</evidence>
<proteinExistence type="inferred from homology"/>
<sequence length="114" mass="13342">MLSPLKVCCSLDPSSTTTPSPHVLFSLQNNTTSQRGKLSSLGKLFKPWKWRKKKTSDKFQDLSKVLERKISTRQTREELIRKGPNTLYINVFTMFNEEIILKYIYTEEEKNKKV</sequence>
<dbReference type="GO" id="GO:0030036">
    <property type="term" value="P:actin cytoskeleton organization"/>
    <property type="evidence" value="ECO:0007669"/>
    <property type="project" value="TreeGrafter"/>
</dbReference>
<reference evidence="4" key="2">
    <citation type="submission" date="2025-09" db="UniProtKB">
        <authorList>
            <consortium name="Ensembl"/>
        </authorList>
    </citation>
    <scope>IDENTIFICATION</scope>
</reference>
<evidence type="ECO:0000256" key="3">
    <source>
        <dbReference type="ARBA" id="ARBA00023203"/>
    </source>
</evidence>
<protein>
    <recommendedName>
        <fullName evidence="6">Phosphatase and actin regulator</fullName>
    </recommendedName>
</protein>
<name>A0A3Q4AZB5_MOLML</name>